<feature type="compositionally biased region" description="Basic residues" evidence="1">
    <location>
        <begin position="291"/>
        <end position="303"/>
    </location>
</feature>
<dbReference type="InterPro" id="IPR025605">
    <property type="entry name" value="OST-HTH/LOTUS_dom"/>
</dbReference>
<feature type="compositionally biased region" description="Polar residues" evidence="1">
    <location>
        <begin position="346"/>
        <end position="368"/>
    </location>
</feature>
<dbReference type="Pfam" id="PF05699">
    <property type="entry name" value="Dimer_Tnp_hAT"/>
    <property type="match status" value="1"/>
</dbReference>
<proteinExistence type="predicted"/>
<dbReference type="STRING" id="283909.R7TR04"/>
<dbReference type="Pfam" id="PF11608">
    <property type="entry name" value="RRM_MARF1"/>
    <property type="match status" value="1"/>
</dbReference>
<evidence type="ECO:0000259" key="2">
    <source>
        <dbReference type="PROSITE" id="PS51644"/>
    </source>
</evidence>
<dbReference type="SUPFAM" id="SSF54928">
    <property type="entry name" value="RNA-binding domain, RBD"/>
    <property type="match status" value="1"/>
</dbReference>
<dbReference type="OrthoDB" id="549353at2759"/>
<dbReference type="GO" id="GO:0046983">
    <property type="term" value="F:protein dimerization activity"/>
    <property type="evidence" value="ECO:0007669"/>
    <property type="project" value="InterPro"/>
</dbReference>
<feature type="compositionally biased region" description="Low complexity" evidence="1">
    <location>
        <begin position="464"/>
        <end position="477"/>
    </location>
</feature>
<accession>R7TR04</accession>
<dbReference type="InterPro" id="IPR041966">
    <property type="entry name" value="LOTUS-like"/>
</dbReference>
<evidence type="ECO:0000256" key="1">
    <source>
        <dbReference type="SAM" id="MobiDB-lite"/>
    </source>
</evidence>
<feature type="compositionally biased region" description="Low complexity" evidence="1">
    <location>
        <begin position="96"/>
        <end position="112"/>
    </location>
</feature>
<organism evidence="3">
    <name type="scientific">Capitella teleta</name>
    <name type="common">Polychaete worm</name>
    <dbReference type="NCBI Taxonomy" id="283909"/>
    <lineage>
        <taxon>Eukaryota</taxon>
        <taxon>Metazoa</taxon>
        <taxon>Spiralia</taxon>
        <taxon>Lophotrochozoa</taxon>
        <taxon>Annelida</taxon>
        <taxon>Polychaeta</taxon>
        <taxon>Sedentaria</taxon>
        <taxon>Scolecida</taxon>
        <taxon>Capitellidae</taxon>
        <taxon>Capitella</taxon>
    </lineage>
</organism>
<dbReference type="Pfam" id="PF19687">
    <property type="entry name" value="MARF1_LOTUS"/>
    <property type="match status" value="1"/>
</dbReference>
<feature type="compositionally biased region" description="Basic and acidic residues" evidence="1">
    <location>
        <begin position="334"/>
        <end position="343"/>
    </location>
</feature>
<dbReference type="PROSITE" id="PS51644">
    <property type="entry name" value="HTH_OST"/>
    <property type="match status" value="2"/>
</dbReference>
<dbReference type="InterPro" id="IPR045602">
    <property type="entry name" value="MARF1_LOTUS"/>
</dbReference>
<feature type="domain" description="HTH OST-type" evidence="2">
    <location>
        <begin position="818"/>
        <end position="892"/>
    </location>
</feature>
<dbReference type="EMBL" id="AMQN01011394">
    <property type="status" value="NOT_ANNOTATED_CDS"/>
    <property type="molecule type" value="Genomic_DNA"/>
</dbReference>
<feature type="region of interest" description="Disordered" evidence="1">
    <location>
        <begin position="96"/>
        <end position="122"/>
    </location>
</feature>
<dbReference type="InterPro" id="IPR008906">
    <property type="entry name" value="HATC_C_dom"/>
</dbReference>
<name>R7TR04_CAPTE</name>
<evidence type="ECO:0000313" key="4">
    <source>
        <dbReference type="EnsemblMetazoa" id="CapteP189892"/>
    </source>
</evidence>
<feature type="region of interest" description="Disordered" evidence="1">
    <location>
        <begin position="266"/>
        <end position="379"/>
    </location>
</feature>
<dbReference type="Pfam" id="PF12872">
    <property type="entry name" value="OST-HTH"/>
    <property type="match status" value="2"/>
</dbReference>
<dbReference type="HOGENOM" id="CLU_294783_0_0_1"/>
<evidence type="ECO:0000313" key="3">
    <source>
        <dbReference type="EMBL" id="ELT96318.1"/>
    </source>
</evidence>
<dbReference type="InterPro" id="IPR034189">
    <property type="entry name" value="MARF1_RRM1"/>
</dbReference>
<feature type="domain" description="HTH OST-type" evidence="2">
    <location>
        <begin position="894"/>
        <end position="968"/>
    </location>
</feature>
<protein>
    <recommendedName>
        <fullName evidence="2">HTH OST-type domain-containing protein</fullName>
    </recommendedName>
</protein>
<reference evidence="4" key="3">
    <citation type="submission" date="2015-06" db="UniProtKB">
        <authorList>
            <consortium name="EnsemblMetazoa"/>
        </authorList>
    </citation>
    <scope>IDENTIFICATION</scope>
</reference>
<dbReference type="EMBL" id="KB308863">
    <property type="protein sequence ID" value="ELT96318.1"/>
    <property type="molecule type" value="Genomic_DNA"/>
</dbReference>
<dbReference type="Gene3D" id="3.30.70.330">
    <property type="match status" value="2"/>
</dbReference>
<dbReference type="Proteomes" id="UP000014760">
    <property type="component" value="Unassembled WGS sequence"/>
</dbReference>
<keyword evidence="5" id="KW-1185">Reference proteome</keyword>
<dbReference type="InterPro" id="IPR012677">
    <property type="entry name" value="Nucleotide-bd_a/b_plait_sf"/>
</dbReference>
<dbReference type="InterPro" id="IPR035979">
    <property type="entry name" value="RBD_domain_sf"/>
</dbReference>
<dbReference type="AlphaFoldDB" id="R7TR04"/>
<dbReference type="Gene3D" id="3.30.420.610">
    <property type="entry name" value="LOTUS domain-like"/>
    <property type="match status" value="1"/>
</dbReference>
<evidence type="ECO:0000313" key="5">
    <source>
        <dbReference type="Proteomes" id="UP000014760"/>
    </source>
</evidence>
<reference evidence="5" key="1">
    <citation type="submission" date="2012-12" db="EMBL/GenBank/DDBJ databases">
        <authorList>
            <person name="Hellsten U."/>
            <person name="Grimwood J."/>
            <person name="Chapman J.A."/>
            <person name="Shapiro H."/>
            <person name="Aerts A."/>
            <person name="Otillar R.P."/>
            <person name="Terry A.Y."/>
            <person name="Boore J.L."/>
            <person name="Simakov O."/>
            <person name="Marletaz F."/>
            <person name="Cho S.-J."/>
            <person name="Edsinger-Gonzales E."/>
            <person name="Havlak P."/>
            <person name="Kuo D.-H."/>
            <person name="Larsson T."/>
            <person name="Lv J."/>
            <person name="Arendt D."/>
            <person name="Savage R."/>
            <person name="Osoegawa K."/>
            <person name="de Jong P."/>
            <person name="Lindberg D.R."/>
            <person name="Seaver E.C."/>
            <person name="Weisblat D.A."/>
            <person name="Putnam N.H."/>
            <person name="Grigoriev I.V."/>
            <person name="Rokhsar D.S."/>
        </authorList>
    </citation>
    <scope>NUCLEOTIDE SEQUENCE</scope>
    <source>
        <strain evidence="5">I ESC-2004</strain>
    </source>
</reference>
<feature type="region of interest" description="Disordered" evidence="1">
    <location>
        <begin position="439"/>
        <end position="513"/>
    </location>
</feature>
<reference evidence="3 5" key="2">
    <citation type="journal article" date="2013" name="Nature">
        <title>Insights into bilaterian evolution from three spiralian genomes.</title>
        <authorList>
            <person name="Simakov O."/>
            <person name="Marletaz F."/>
            <person name="Cho S.J."/>
            <person name="Edsinger-Gonzales E."/>
            <person name="Havlak P."/>
            <person name="Hellsten U."/>
            <person name="Kuo D.H."/>
            <person name="Larsson T."/>
            <person name="Lv J."/>
            <person name="Arendt D."/>
            <person name="Savage R."/>
            <person name="Osoegawa K."/>
            <person name="de Jong P."/>
            <person name="Grimwood J."/>
            <person name="Chapman J.A."/>
            <person name="Shapiro H."/>
            <person name="Aerts A."/>
            <person name="Otillar R.P."/>
            <person name="Terry A.Y."/>
            <person name="Boore J.L."/>
            <person name="Grigoriev I.V."/>
            <person name="Lindberg D.R."/>
            <person name="Seaver E.C."/>
            <person name="Weisblat D.A."/>
            <person name="Putnam N.H."/>
            <person name="Rokhsar D.S."/>
        </authorList>
    </citation>
    <scope>NUCLEOTIDE SEQUENCE</scope>
    <source>
        <strain evidence="3 5">I ESC-2004</strain>
    </source>
</reference>
<dbReference type="EnsemblMetazoa" id="CapteT189892">
    <property type="protein sequence ID" value="CapteP189892"/>
    <property type="gene ID" value="CapteG189892"/>
</dbReference>
<sequence length="1028" mass="115386">MVGLFHFLEEGSSPKSSSANDVFKAPSKTAILTLAEELYARLFAYEATDDDDDFENDDAEENETDIAVVASTSSRVELEDSHPQGSETFTERLQSFVQQSSSMSSTDMTQRQKSQNSRPPIKKDVTFFEATGELSEQLKKLRNALLTIKPSSVEAERAFSTTGKFLTRFRPSMEDEHISQRETDVDLWLDGLPESMPIFPVRQRLKQLSDNCGGKVVAIGSGSALLRFSSLAAAQRAKIRLHGEHVFGYEIEVSFNDLHSQMALKKRKKDLKKQKPDNPQCSLMKHDEKRKIKRKRQSNHTKSPRPEPLSKNPQPSSYSRGFYRMRSETVSSDDLQKKSERISPRKSPQTTKNLSSRRQASDSPQHSHNAPYWNINFGQDKLGHSDPSLEMKPGRHYQYLEEQLYNSCFNSDELFFDNSKQGCSREECHSAPLLTWKTPSPGHPHRFPNFRRTPGASRPNSRNSYVSTTTSTSARSTPAFGGFDGKDPQSFRPIRPSPAPLLTASDLGSTDGEGDDLQGVGVEVMISNLDYNISGREWRKILYAEFHQHVQILAVYVQAQPDNTSIGFVKVPTVDDARYLISQFHRKKIGYKRIHVSLVNSEHGAATNNIKSEVTALLREVSGQRMPLFKFIELYEKRYYRGISVPDLFRLKDTVDVVDVDGSGRQVLLLPTGSGSPIGNKSSASQDGEAEVSSVEWPVCKTHCPEDSAFYVEAMDATNLPFVQLQLKGFAAQVHTLMQTHNGSLPLMSFPACYASEFGSLNPCTQNGVPLEHLISCVPGVKVALVPSGIKKVQWAENKNSSPAVSGPLGSSPSLGQQLTQFSSELIDLLKSSPQCRMPFSKFIPSYHHHFGKQCRVADYGYTRLMELFDSMPHTVQVLGSGNRRYITLAHRTQIKRFATDLLRVLRTQSSKQVSILMFPSVYQKVFSKSFDIYEYGVCYLEDLLCELEDNTIVVKGTGKEMTLGMPVREMEKSLNMFASSTLVNAVGRGECVFPPRSSDRCKLIHNASRFIIVERCDILIIQWREMM</sequence>
<dbReference type="GO" id="GO:0003676">
    <property type="term" value="F:nucleic acid binding"/>
    <property type="evidence" value="ECO:0007669"/>
    <property type="project" value="InterPro"/>
</dbReference>
<gene>
    <name evidence="3" type="ORF">CAPTEDRAFT_189892</name>
</gene>